<gene>
    <name evidence="2" type="ORF">GE300_19105</name>
</gene>
<name>A0A6L5Z6W1_9RHOB</name>
<dbReference type="InterPro" id="IPR021323">
    <property type="entry name" value="DUF2927"/>
</dbReference>
<dbReference type="Proteomes" id="UP000474957">
    <property type="component" value="Unassembled WGS sequence"/>
</dbReference>
<accession>A0A6L5Z6W1</accession>
<feature type="signal peptide" evidence="1">
    <location>
        <begin position="1"/>
        <end position="39"/>
    </location>
</feature>
<dbReference type="AlphaFoldDB" id="A0A6L5Z6W1"/>
<feature type="chain" id="PRO_5026790334" evidence="1">
    <location>
        <begin position="40"/>
        <end position="318"/>
    </location>
</feature>
<protein>
    <submittedName>
        <fullName evidence="2">DUF2927 domain-containing protein</fullName>
    </submittedName>
</protein>
<evidence type="ECO:0000313" key="3">
    <source>
        <dbReference type="Proteomes" id="UP000474957"/>
    </source>
</evidence>
<dbReference type="EMBL" id="WIND01000023">
    <property type="protein sequence ID" value="MSU91692.1"/>
    <property type="molecule type" value="Genomic_DNA"/>
</dbReference>
<comment type="caution">
    <text evidence="2">The sequence shown here is derived from an EMBL/GenBank/DDBJ whole genome shotgun (WGS) entry which is preliminary data.</text>
</comment>
<organism evidence="2 3">
    <name type="scientific">Halovulum marinum</name>
    <dbReference type="NCBI Taxonomy" id="2662447"/>
    <lineage>
        <taxon>Bacteria</taxon>
        <taxon>Pseudomonadati</taxon>
        <taxon>Pseudomonadota</taxon>
        <taxon>Alphaproteobacteria</taxon>
        <taxon>Rhodobacterales</taxon>
        <taxon>Paracoccaceae</taxon>
        <taxon>Halovulum</taxon>
    </lineage>
</organism>
<reference evidence="2 3" key="1">
    <citation type="submission" date="2019-10" db="EMBL/GenBank/DDBJ databases">
        <title>Cognatihalovulum marinum gen. nov. sp. nov., a new member of the family Rhodobacteraceae isolated from deep seawater of the Northwest Indian Ocean.</title>
        <authorList>
            <person name="Ruan C."/>
            <person name="Wang J."/>
            <person name="Zheng X."/>
            <person name="Song L."/>
            <person name="Zhu Y."/>
            <person name="Huang Y."/>
            <person name="Lu Z."/>
            <person name="Du W."/>
            <person name="Huang L."/>
            <person name="Dai X."/>
        </authorList>
    </citation>
    <scope>NUCLEOTIDE SEQUENCE [LARGE SCALE GENOMIC DNA]</scope>
    <source>
        <strain evidence="2 3">2CG4</strain>
    </source>
</reference>
<sequence length="318" mass="34276">MTRTTPLPRSLKLGARRIAAISLAALAIALSAPQDPALAHDAPATLSTIATTTGTGGGSDLARNYRALESRLVSSGRLRGNPAAPGVAWDGNTLARNFVRIAMFSEYGSGLSGNGRRSVLRRWVQPVRMQLVFGQSVSQAQRAQDTAQIRDYAAQLSRATGHPVGVGSGGGNVFVLVVSDGERRGLGPLLNQIAPDLGQPARRALLNAGPNILCMVIAQPHRRAEQGYRQAIVLVRAEHPPRMRRSCIQEELAQVMGLPNDAREARPSIFNDNEEFGVLTNHDRALLRMLYDPQLRPGMTVPQVSAALPEVTRRALQR</sequence>
<keyword evidence="3" id="KW-1185">Reference proteome</keyword>
<keyword evidence="1" id="KW-0732">Signal</keyword>
<dbReference type="RefSeq" id="WP_154449104.1">
    <property type="nucleotide sequence ID" value="NZ_WIND01000023.1"/>
</dbReference>
<evidence type="ECO:0000313" key="2">
    <source>
        <dbReference type="EMBL" id="MSU91692.1"/>
    </source>
</evidence>
<proteinExistence type="predicted"/>
<evidence type="ECO:0000256" key="1">
    <source>
        <dbReference type="SAM" id="SignalP"/>
    </source>
</evidence>
<dbReference type="Pfam" id="PF11150">
    <property type="entry name" value="DUF2927"/>
    <property type="match status" value="1"/>
</dbReference>